<dbReference type="GO" id="GO:1990834">
    <property type="term" value="P:response to odorant"/>
    <property type="evidence" value="ECO:0007669"/>
    <property type="project" value="TreeGrafter"/>
</dbReference>
<dbReference type="AlphaFoldDB" id="A0A9J2P3Y5"/>
<organism evidence="1 2">
    <name type="scientific">Ascaris lumbricoides</name>
    <name type="common">Giant roundworm</name>
    <dbReference type="NCBI Taxonomy" id="6252"/>
    <lineage>
        <taxon>Eukaryota</taxon>
        <taxon>Metazoa</taxon>
        <taxon>Ecdysozoa</taxon>
        <taxon>Nematoda</taxon>
        <taxon>Chromadorea</taxon>
        <taxon>Rhabditida</taxon>
        <taxon>Spirurina</taxon>
        <taxon>Ascaridomorpha</taxon>
        <taxon>Ascaridoidea</taxon>
        <taxon>Ascarididae</taxon>
        <taxon>Ascaris</taxon>
    </lineage>
</organism>
<dbReference type="WBParaSite" id="ALUE_0000409801-mRNA-1">
    <property type="protein sequence ID" value="ALUE_0000409801-mRNA-1"/>
    <property type="gene ID" value="ALUE_0000409801"/>
</dbReference>
<dbReference type="PANTHER" id="PTHR34722">
    <property type="entry name" value="HOMOLOG OF ODR-2 (TWO)-RELATED"/>
    <property type="match status" value="1"/>
</dbReference>
<evidence type="ECO:0000313" key="2">
    <source>
        <dbReference type="WBParaSite" id="ALUE_0000409801-mRNA-1"/>
    </source>
</evidence>
<dbReference type="GO" id="GO:0042048">
    <property type="term" value="P:olfactory behavior"/>
    <property type="evidence" value="ECO:0007669"/>
    <property type="project" value="TreeGrafter"/>
</dbReference>
<sequence length="279" mass="31199">MVGRRKSRREADVESSASRQASQVVLCGAESVQFGRWQLVRCVQCGTGHDSILIKYPYCFFTVNVLANEVRVDDSEVVHRTSWMLSAPLNWLLLQASLSLLSNLVSSDYFDFSSTGKYCYSCMSEAFQKHWTFLEQVYYKPVNFTDHCYSMPTNVHIGVTPCAHSVCVTMVEPRILAGHHVGNNVIRGCFSSVFKYGQTPQTQGSPVLDTACSRMPAHRLLPPHLARRSSNRTIELCWCVGQLCNDYPSAASAAMRLSRPPVSQLLLISLTYLCSLIVL</sequence>
<dbReference type="Pfam" id="PF06579">
    <property type="entry name" value="Ly-6_related"/>
    <property type="match status" value="1"/>
</dbReference>
<reference evidence="2" key="1">
    <citation type="submission" date="2023-03" db="UniProtKB">
        <authorList>
            <consortium name="WormBaseParasite"/>
        </authorList>
    </citation>
    <scope>IDENTIFICATION</scope>
</reference>
<dbReference type="GO" id="GO:0043025">
    <property type="term" value="C:neuronal cell body"/>
    <property type="evidence" value="ECO:0007669"/>
    <property type="project" value="TreeGrafter"/>
</dbReference>
<evidence type="ECO:0000313" key="1">
    <source>
        <dbReference type="Proteomes" id="UP000036681"/>
    </source>
</evidence>
<protein>
    <submittedName>
        <fullName evidence="2">Uncharacterized protein</fullName>
    </submittedName>
</protein>
<keyword evidence="1" id="KW-1185">Reference proteome</keyword>
<proteinExistence type="predicted"/>
<accession>A0A9J2P3Y5</accession>
<name>A0A9J2P3Y5_ASCLU</name>
<dbReference type="Proteomes" id="UP000036681">
    <property type="component" value="Unplaced"/>
</dbReference>
<dbReference type="InterPro" id="IPR010558">
    <property type="entry name" value="Ly-6-related"/>
</dbReference>
<dbReference type="GO" id="GO:0030424">
    <property type="term" value="C:axon"/>
    <property type="evidence" value="ECO:0007669"/>
    <property type="project" value="TreeGrafter"/>
</dbReference>
<dbReference type="PANTHER" id="PTHR34722:SF4">
    <property type="entry name" value="HOMOLOG OF ODR-2 (TWO)-RELATED"/>
    <property type="match status" value="1"/>
</dbReference>